<evidence type="ECO:0000256" key="3">
    <source>
        <dbReference type="ARBA" id="ARBA00022737"/>
    </source>
</evidence>
<comment type="subcellular location">
    <subcellularLocation>
        <location evidence="1">Membrane</location>
    </subcellularLocation>
</comment>
<evidence type="ECO:0000256" key="4">
    <source>
        <dbReference type="ARBA" id="ARBA00022989"/>
    </source>
</evidence>
<name>A0A7S3LIU1_9STRA</name>
<dbReference type="AlphaFoldDB" id="A0A7S3LIU1"/>
<evidence type="ECO:0000256" key="1">
    <source>
        <dbReference type="ARBA" id="ARBA00004370"/>
    </source>
</evidence>
<keyword evidence="2 6" id="KW-0812">Transmembrane</keyword>
<dbReference type="GO" id="GO:0007009">
    <property type="term" value="P:plasma membrane organization"/>
    <property type="evidence" value="ECO:0007669"/>
    <property type="project" value="TreeGrafter"/>
</dbReference>
<proteinExistence type="predicted"/>
<organism evidence="7">
    <name type="scientific">Aplanochytrium stocchinoi</name>
    <dbReference type="NCBI Taxonomy" id="215587"/>
    <lineage>
        <taxon>Eukaryota</taxon>
        <taxon>Sar</taxon>
        <taxon>Stramenopiles</taxon>
        <taxon>Bigyra</taxon>
        <taxon>Labyrinthulomycetes</taxon>
        <taxon>Thraustochytrida</taxon>
        <taxon>Thraustochytriidae</taxon>
        <taxon>Aplanochytrium</taxon>
    </lineage>
</organism>
<evidence type="ECO:0000256" key="6">
    <source>
        <dbReference type="SAM" id="Phobius"/>
    </source>
</evidence>
<evidence type="ECO:0000256" key="5">
    <source>
        <dbReference type="ARBA" id="ARBA00023136"/>
    </source>
</evidence>
<feature type="transmembrane region" description="Helical" evidence="6">
    <location>
        <begin position="139"/>
        <end position="157"/>
    </location>
</feature>
<evidence type="ECO:0000313" key="7">
    <source>
        <dbReference type="EMBL" id="CAE0432625.1"/>
    </source>
</evidence>
<dbReference type="PANTHER" id="PTHR12546:SF33">
    <property type="entry name" value="SPERM VESICLE FUSION PROTEIN FER-1"/>
    <property type="match status" value="1"/>
</dbReference>
<dbReference type="EMBL" id="HBIN01004208">
    <property type="protein sequence ID" value="CAE0432625.1"/>
    <property type="molecule type" value="Transcribed_RNA"/>
</dbReference>
<protein>
    <submittedName>
        <fullName evidence="7">Uncharacterized protein</fullName>
    </submittedName>
</protein>
<feature type="transmembrane region" description="Helical" evidence="6">
    <location>
        <begin position="107"/>
        <end position="127"/>
    </location>
</feature>
<sequence>MLLSINQATPMLGEQTPQNSKAIPLVKLDTSTGEVKSMGKVYISVQLVRKDIAEGRLNNGSGRNQPNRFPKLPKPVGRLKWWKFWNPFYVLNECLGPQLARQCLCCLLILILILCLIFVFPQVSNYVTVVTSLAPPIKYTIVGIVIVLIFACCFTFFCNSWNCSCCNKRDSTETETGCCTGCYRNRNDDKVSQVELEPLGTSMDF</sequence>
<dbReference type="GO" id="GO:0016020">
    <property type="term" value="C:membrane"/>
    <property type="evidence" value="ECO:0007669"/>
    <property type="project" value="UniProtKB-SubCell"/>
</dbReference>
<dbReference type="PANTHER" id="PTHR12546">
    <property type="entry name" value="FER-1-LIKE"/>
    <property type="match status" value="1"/>
</dbReference>
<gene>
    <name evidence="7" type="ORF">ASTO00021_LOCUS2944</name>
</gene>
<keyword evidence="5 6" id="KW-0472">Membrane</keyword>
<keyword evidence="3" id="KW-0677">Repeat</keyword>
<keyword evidence="4 6" id="KW-1133">Transmembrane helix</keyword>
<accession>A0A7S3LIU1</accession>
<dbReference type="InterPro" id="IPR037721">
    <property type="entry name" value="Ferlin"/>
</dbReference>
<evidence type="ECO:0000256" key="2">
    <source>
        <dbReference type="ARBA" id="ARBA00022692"/>
    </source>
</evidence>
<reference evidence="7" key="1">
    <citation type="submission" date="2021-01" db="EMBL/GenBank/DDBJ databases">
        <authorList>
            <person name="Corre E."/>
            <person name="Pelletier E."/>
            <person name="Niang G."/>
            <person name="Scheremetjew M."/>
            <person name="Finn R."/>
            <person name="Kale V."/>
            <person name="Holt S."/>
            <person name="Cochrane G."/>
            <person name="Meng A."/>
            <person name="Brown T."/>
            <person name="Cohen L."/>
        </authorList>
    </citation>
    <scope>NUCLEOTIDE SEQUENCE</scope>
    <source>
        <strain evidence="7">GSBS06</strain>
    </source>
</reference>